<feature type="compositionally biased region" description="Basic and acidic residues" evidence="1">
    <location>
        <begin position="17"/>
        <end position="29"/>
    </location>
</feature>
<organism evidence="2 3">
    <name type="scientific">Chlamydia abortus (strain DSM 27085 / S26/3)</name>
    <name type="common">Chlamydophila abortus</name>
    <dbReference type="NCBI Taxonomy" id="218497"/>
    <lineage>
        <taxon>Bacteria</taxon>
        <taxon>Pseudomonadati</taxon>
        <taxon>Chlamydiota</taxon>
        <taxon>Chlamydiia</taxon>
        <taxon>Chlamydiales</taxon>
        <taxon>Chlamydiaceae</taxon>
        <taxon>Chlamydia/Chlamydophila group</taxon>
        <taxon>Chlamydia</taxon>
    </lineage>
</organism>
<gene>
    <name evidence="2" type="ordered locus">CAB264</name>
</gene>
<keyword evidence="3" id="KW-1185">Reference proteome</keyword>
<feature type="compositionally biased region" description="Gly residues" evidence="1">
    <location>
        <begin position="1"/>
        <end position="12"/>
    </location>
</feature>
<dbReference type="Proteomes" id="UP000001012">
    <property type="component" value="Chromosome"/>
</dbReference>
<reference evidence="2 3" key="1">
    <citation type="journal article" date="2005" name="Genome Res.">
        <title>The Chlamydophila abortus genome sequence reveals an array of variable proteins that contribute to interspecies variation.</title>
        <authorList>
            <person name="Thomson N.R."/>
            <person name="Yeats C."/>
            <person name="Bell K."/>
            <person name="Holden M.T.G."/>
            <person name="Bentley S.D."/>
            <person name="Livingstone M."/>
            <person name="Cerdeno-Tarraga A.M."/>
            <person name="Harris B."/>
            <person name="Doggett J."/>
            <person name="Ormond D."/>
            <person name="Mungal K."/>
            <person name="Clarke K."/>
            <person name="Feltwell T."/>
            <person name="Hance Z."/>
            <person name="Sanders M."/>
            <person name="Quail M.A."/>
            <person name="Price C."/>
            <person name="Parkhill J."/>
            <person name="Longbottom D."/>
        </authorList>
    </citation>
    <scope>NUCLEOTIDE SEQUENCE [LARGE SCALE GENOMIC DNA]</scope>
    <source>
        <strain evidence="3">DSM 27085 / S26/3</strain>
    </source>
</reference>
<evidence type="ECO:0000256" key="1">
    <source>
        <dbReference type="SAM" id="MobiDB-lite"/>
    </source>
</evidence>
<evidence type="ECO:0000313" key="2">
    <source>
        <dbReference type="EMBL" id="CAH63720.1"/>
    </source>
</evidence>
<name>Q5L6K2_CHLAB</name>
<proteinExistence type="predicted"/>
<evidence type="ECO:0000313" key="3">
    <source>
        <dbReference type="Proteomes" id="UP000001012"/>
    </source>
</evidence>
<sequence length="679" mass="74919">MAGVSGIGGSGGPRNIPPHDHDDDKRSDAHQFGGHNIVYGNEAGEHSPSSVKDRAQLLMQSGFQVHNPEEVASRSSVSQSEGTKSGFFGRMWDAVKGIFGKKTQKESVTEISGPEISGYKKYGRRLPEARALRTHFQSQEGGMRIDSGDTDIADAEEVAVGELVDIEHSSDAESSSKTSGSPGLAKRVRGWWDYANRKQEEPVDGRVGLSLGELQDMADRFAKMMNETDNESERVLFAQYRDTYEGYIQDMLSSGATSSYDKYSLLDGSFDETASVHHRDEIGEAIFLDSDQDVSQASEADLMRMMDTGHNANSILGDLSPEVQQVLKEAQSMRASLDAGISDNVTPQLRERILSAMHRLLSGIQSILTVIRNSLIALSRLVRSGLRALGEFVRRRGTVTEDHYHVPINDADIYPGARELLTQYTDSSSSDGSEENFVIPRSVVEAWADGIPEVVYMTRVGEGFRVDDEQLAENRDDVVYEEIPVRNFLPRTQEDAVYETMHPRGLGSTPVEDDEVVYEDMSGQQGNTQEEPVYDTPRSSPIYDVPGSASDLYDVPRPFPLLNEVDDQGYMIPSAIRGGGVLGVTPGFGNALVAVSSAAYFDRLIEENDRMREGIWTTQSSADFGLEEARRSYAREGRPLPSLPPLETPPPSPYGNNRVMQLLRQLQSGISNAWKSRRK</sequence>
<dbReference type="EMBL" id="CR848038">
    <property type="protein sequence ID" value="CAH63720.1"/>
    <property type="molecule type" value="Genomic_DNA"/>
</dbReference>
<feature type="region of interest" description="Disordered" evidence="1">
    <location>
        <begin position="1"/>
        <end position="61"/>
    </location>
</feature>
<dbReference type="HOGENOM" id="CLU_026147_0_0_0"/>
<dbReference type="RefSeq" id="WP_011096944.1">
    <property type="nucleotide sequence ID" value="NC_004552.2"/>
</dbReference>
<dbReference type="OrthoDB" id="17725at2"/>
<dbReference type="AlphaFoldDB" id="Q5L6K2"/>
<feature type="region of interest" description="Disordered" evidence="1">
    <location>
        <begin position="636"/>
        <end position="657"/>
    </location>
</feature>
<protein>
    <submittedName>
        <fullName evidence="2">Hypothetical serine rich protein</fullName>
    </submittedName>
</protein>
<accession>Q5L6K2</accession>
<dbReference type="KEGG" id="cab:CAB264"/>
<feature type="compositionally biased region" description="Pro residues" evidence="1">
    <location>
        <begin position="641"/>
        <end position="653"/>
    </location>
</feature>